<reference evidence="3" key="1">
    <citation type="journal article" date="2013" name="Science">
        <title>The Amborella genome and the evolution of flowering plants.</title>
        <authorList>
            <consortium name="Amborella Genome Project"/>
        </authorList>
    </citation>
    <scope>NUCLEOTIDE SEQUENCE [LARGE SCALE GENOMIC DNA]</scope>
</reference>
<gene>
    <name evidence="2" type="ORF">AMTR_s00070p00081510</name>
</gene>
<dbReference type="EMBL" id="KI392058">
    <property type="protein sequence ID" value="ERN20589.1"/>
    <property type="molecule type" value="Genomic_DNA"/>
</dbReference>
<dbReference type="GO" id="GO:0071203">
    <property type="term" value="C:WASH complex"/>
    <property type="evidence" value="ECO:0007669"/>
    <property type="project" value="InterPro"/>
</dbReference>
<dbReference type="Proteomes" id="UP000017836">
    <property type="component" value="Unassembled WGS sequence"/>
</dbReference>
<proteinExistence type="predicted"/>
<dbReference type="InterPro" id="IPR028283">
    <property type="entry name" value="WASH-7_C"/>
</dbReference>
<dbReference type="Pfam" id="PF14746">
    <property type="entry name" value="WASH-7_C"/>
    <property type="match status" value="1"/>
</dbReference>
<feature type="domain" description="WASH complex subunit 7 C-terminal" evidence="1">
    <location>
        <begin position="6"/>
        <end position="93"/>
    </location>
</feature>
<dbReference type="HOGENOM" id="CLU_2149239_0_0_1"/>
<dbReference type="InterPro" id="IPR027307">
    <property type="entry name" value="WASH7"/>
</dbReference>
<dbReference type="AlphaFoldDB" id="U5DDH9"/>
<sequence>MLDHKYSLSDHANYLSILDNALFKGPPGSEKAHLKQFFLILPALTINVVDCKIHYKDKVLRRRRDAANQTPSDDGFMLGIAYILKVLDTIKRYRMKMELIEFGINAARTILY</sequence>
<name>U5DDH9_AMBTC</name>
<dbReference type="Gramene" id="ERN20589">
    <property type="protein sequence ID" value="ERN20589"/>
    <property type="gene ID" value="AMTR_s00070p00081510"/>
</dbReference>
<organism evidence="2 3">
    <name type="scientific">Amborella trichopoda</name>
    <dbReference type="NCBI Taxonomy" id="13333"/>
    <lineage>
        <taxon>Eukaryota</taxon>
        <taxon>Viridiplantae</taxon>
        <taxon>Streptophyta</taxon>
        <taxon>Embryophyta</taxon>
        <taxon>Tracheophyta</taxon>
        <taxon>Spermatophyta</taxon>
        <taxon>Magnoliopsida</taxon>
        <taxon>Amborellales</taxon>
        <taxon>Amborellaceae</taxon>
        <taxon>Amborella</taxon>
    </lineage>
</organism>
<accession>U5DDH9</accession>
<keyword evidence="3" id="KW-1185">Reference proteome</keyword>
<evidence type="ECO:0000259" key="1">
    <source>
        <dbReference type="Pfam" id="PF14746"/>
    </source>
</evidence>
<dbReference type="STRING" id="13333.U5DDH9"/>
<protein>
    <recommendedName>
        <fullName evidence="1">WASH complex subunit 7 C-terminal domain-containing protein</fullName>
    </recommendedName>
</protein>
<dbReference type="PANTHER" id="PTHR31409:SF0">
    <property type="entry name" value="WASH COMPLEX SUBUNIT 4"/>
    <property type="match status" value="1"/>
</dbReference>
<dbReference type="PANTHER" id="PTHR31409">
    <property type="entry name" value="WASH COMPLEX SUBUNIT 4"/>
    <property type="match status" value="1"/>
</dbReference>
<evidence type="ECO:0000313" key="3">
    <source>
        <dbReference type="Proteomes" id="UP000017836"/>
    </source>
</evidence>
<evidence type="ECO:0000313" key="2">
    <source>
        <dbReference type="EMBL" id="ERN20589.1"/>
    </source>
</evidence>